<evidence type="ECO:0000313" key="1">
    <source>
        <dbReference type="EMBL" id="KAK9903575.1"/>
    </source>
</evidence>
<name>A0ABR2YEP2_9CHLO</name>
<sequence>MSPEASAEQWICTVSISILIRKAFAEDKESTFAVIICIIFKSHSSVQLLILNSPCCHSNDLEFKDILGKFLEEEERINGRSYTAWSRTAAILRTHCAIVLLKYSKLRWFDRT</sequence>
<keyword evidence="2" id="KW-1185">Reference proteome</keyword>
<gene>
    <name evidence="1" type="ORF">WJX75_009150</name>
</gene>
<comment type="caution">
    <text evidence="1">The sequence shown here is derived from an EMBL/GenBank/DDBJ whole genome shotgun (WGS) entry which is preliminary data.</text>
</comment>
<protein>
    <submittedName>
        <fullName evidence="1">Uncharacterized protein</fullName>
    </submittedName>
</protein>
<reference evidence="1 2" key="1">
    <citation type="journal article" date="2024" name="Nat. Commun.">
        <title>Phylogenomics reveals the evolutionary origins of lichenization in chlorophyte algae.</title>
        <authorList>
            <person name="Puginier C."/>
            <person name="Libourel C."/>
            <person name="Otte J."/>
            <person name="Skaloud P."/>
            <person name="Haon M."/>
            <person name="Grisel S."/>
            <person name="Petersen M."/>
            <person name="Berrin J.G."/>
            <person name="Delaux P.M."/>
            <person name="Dal Grande F."/>
            <person name="Keller J."/>
        </authorList>
    </citation>
    <scope>NUCLEOTIDE SEQUENCE [LARGE SCALE GENOMIC DNA]</scope>
    <source>
        <strain evidence="1 2">SAG 216-7</strain>
    </source>
</reference>
<accession>A0ABR2YEP2</accession>
<dbReference type="Proteomes" id="UP001491310">
    <property type="component" value="Unassembled WGS sequence"/>
</dbReference>
<dbReference type="EMBL" id="JALJOT010000014">
    <property type="protein sequence ID" value="KAK9903575.1"/>
    <property type="molecule type" value="Genomic_DNA"/>
</dbReference>
<evidence type="ECO:0000313" key="2">
    <source>
        <dbReference type="Proteomes" id="UP001491310"/>
    </source>
</evidence>
<organism evidence="1 2">
    <name type="scientific">Coccomyxa subellipsoidea</name>
    <dbReference type="NCBI Taxonomy" id="248742"/>
    <lineage>
        <taxon>Eukaryota</taxon>
        <taxon>Viridiplantae</taxon>
        <taxon>Chlorophyta</taxon>
        <taxon>core chlorophytes</taxon>
        <taxon>Trebouxiophyceae</taxon>
        <taxon>Trebouxiophyceae incertae sedis</taxon>
        <taxon>Coccomyxaceae</taxon>
        <taxon>Coccomyxa</taxon>
    </lineage>
</organism>
<proteinExistence type="predicted"/>